<evidence type="ECO:0000313" key="1">
    <source>
        <dbReference type="EMBL" id="KPL13698.1"/>
    </source>
</evidence>
<proteinExistence type="predicted"/>
<dbReference type="EMBL" id="LJVE01000089">
    <property type="protein sequence ID" value="KPL13698.1"/>
    <property type="molecule type" value="Genomic_DNA"/>
</dbReference>
<comment type="caution">
    <text evidence="1">The sequence shown here is derived from an EMBL/GenBank/DDBJ whole genome shotgun (WGS) entry which is preliminary data.</text>
</comment>
<gene>
    <name evidence="1" type="ORF">AMJ74_04770</name>
</gene>
<reference evidence="1 2" key="1">
    <citation type="journal article" date="2015" name="Microbiome">
        <title>Genomic resolution of linkages in carbon, nitrogen, and sulfur cycling among widespread estuary sediment bacteria.</title>
        <authorList>
            <person name="Baker B.J."/>
            <person name="Lazar C.S."/>
            <person name="Teske A.P."/>
            <person name="Dick G.J."/>
        </authorList>
    </citation>
    <scope>NUCLEOTIDE SEQUENCE [LARGE SCALE GENOMIC DNA]</scope>
    <source>
        <strain evidence="1">SM1_77</strain>
    </source>
</reference>
<organism evidence="1 2">
    <name type="scientific">candidate division WOR_3 bacterium SM1_77</name>
    <dbReference type="NCBI Taxonomy" id="1703778"/>
    <lineage>
        <taxon>Bacteria</taxon>
        <taxon>Bacteria division WOR-3</taxon>
    </lineage>
</organism>
<evidence type="ECO:0000313" key="2">
    <source>
        <dbReference type="Proteomes" id="UP000050975"/>
    </source>
</evidence>
<sequence>MKNVIAYKGFPQWIFNPTQQNGIACRLNVRQTDGTYKDTLVNEVLKNDPWSGTIETNETLYYQSFERAV</sequence>
<dbReference type="AlphaFoldDB" id="A0A0S8JW43"/>
<accession>A0A0S8JW43</accession>
<name>A0A0S8JW43_UNCW3</name>
<dbReference type="Proteomes" id="UP000050975">
    <property type="component" value="Unassembled WGS sequence"/>
</dbReference>
<protein>
    <submittedName>
        <fullName evidence="1">Uncharacterized protein</fullName>
    </submittedName>
</protein>